<organism evidence="9">
    <name type="scientific">Aceria tosichella</name>
    <name type="common">wheat curl mite</name>
    <dbReference type="NCBI Taxonomy" id="561515"/>
    <lineage>
        <taxon>Eukaryota</taxon>
        <taxon>Metazoa</taxon>
        <taxon>Ecdysozoa</taxon>
        <taxon>Arthropoda</taxon>
        <taxon>Chelicerata</taxon>
        <taxon>Arachnida</taxon>
        <taxon>Acari</taxon>
        <taxon>Acariformes</taxon>
        <taxon>Trombidiformes</taxon>
        <taxon>Prostigmata</taxon>
        <taxon>Eupodina</taxon>
        <taxon>Eriophyoidea</taxon>
        <taxon>Eriophyidae</taxon>
        <taxon>Eriophyinae</taxon>
        <taxon>Aceriini</taxon>
        <taxon>Aceria</taxon>
    </lineage>
</organism>
<feature type="domain" description="Proteasome alpha-type subunits" evidence="8">
    <location>
        <begin position="5"/>
        <end position="27"/>
    </location>
</feature>
<dbReference type="Pfam" id="PF10584">
    <property type="entry name" value="Proteasome_A_N"/>
    <property type="match status" value="1"/>
</dbReference>
<dbReference type="PANTHER" id="PTHR11599">
    <property type="entry name" value="PROTEASOME SUBUNIT ALPHA/BETA"/>
    <property type="match status" value="1"/>
</dbReference>
<evidence type="ECO:0000256" key="6">
    <source>
        <dbReference type="RuleBase" id="RU000551"/>
    </source>
</evidence>
<dbReference type="GO" id="GO:0005737">
    <property type="term" value="C:cytoplasm"/>
    <property type="evidence" value="ECO:0007669"/>
    <property type="project" value="UniProtKB-SubCell"/>
</dbReference>
<dbReference type="InterPro" id="IPR050115">
    <property type="entry name" value="Proteasome_alpha"/>
</dbReference>
<dbReference type="FunFam" id="3.60.20.10:FF:000022">
    <property type="entry name" value="Proteasome subunit alpha type"/>
    <property type="match status" value="1"/>
</dbReference>
<dbReference type="PROSITE" id="PS51475">
    <property type="entry name" value="PROTEASOME_ALPHA_2"/>
    <property type="match status" value="1"/>
</dbReference>
<dbReference type="SMART" id="SM00948">
    <property type="entry name" value="Proteasome_A_N"/>
    <property type="match status" value="1"/>
</dbReference>
<dbReference type="PROSITE" id="PS00854">
    <property type="entry name" value="PROTEASOME_BETA_1"/>
    <property type="match status" value="1"/>
</dbReference>
<dbReference type="AlphaFoldDB" id="A0A6G1SKP9"/>
<proteinExistence type="inferred from homology"/>
<dbReference type="Gene3D" id="3.60.20.10">
    <property type="entry name" value="Glutamine Phosphoribosylpyrophosphate, subunit 1, domain 1"/>
    <property type="match status" value="1"/>
</dbReference>
<evidence type="ECO:0000256" key="7">
    <source>
        <dbReference type="SAM" id="Coils"/>
    </source>
</evidence>
<comment type="similarity">
    <text evidence="5 6">Belongs to the peptidase T1A family.</text>
</comment>
<dbReference type="GO" id="GO:0019773">
    <property type="term" value="C:proteasome core complex, alpha-subunit complex"/>
    <property type="evidence" value="ECO:0007669"/>
    <property type="project" value="UniProtKB-UniRule"/>
</dbReference>
<name>A0A6G1SKP9_9ACAR</name>
<keyword evidence="4 6" id="KW-0539">Nucleus</keyword>
<comment type="function">
    <text evidence="1">The proteasome is a multicatalytic proteinase complex which is characterized by its ability to cleave peptides with Arg, Phe, Tyr, Leu, and Glu adjacent to the leaving group at neutral or slightly basic pH. The proteasome has an ATP-dependent proteolytic activity.</text>
</comment>
<keyword evidence="2 6" id="KW-0963">Cytoplasm</keyword>
<feature type="coiled-coil region" evidence="7">
    <location>
        <begin position="237"/>
        <end position="267"/>
    </location>
</feature>
<dbReference type="InterPro" id="IPR029055">
    <property type="entry name" value="Ntn_hydrolases_N"/>
</dbReference>
<dbReference type="GO" id="GO:0005634">
    <property type="term" value="C:nucleus"/>
    <property type="evidence" value="ECO:0007669"/>
    <property type="project" value="UniProtKB-SubCell"/>
</dbReference>
<evidence type="ECO:0000313" key="9">
    <source>
        <dbReference type="EMBL" id="MDE51055.1"/>
    </source>
</evidence>
<dbReference type="InterPro" id="IPR001353">
    <property type="entry name" value="Proteasome_sua/b"/>
</dbReference>
<accession>A0A6G1SKP9</accession>
<comment type="subcellular location">
    <subcellularLocation>
        <location evidence="6">Cytoplasm</location>
    </subcellularLocation>
    <subcellularLocation>
        <location evidence="6">Nucleus</location>
    </subcellularLocation>
</comment>
<gene>
    <name evidence="9" type="primary">Psma4</name>
    <name evidence="9" type="ORF">g.9344</name>
</gene>
<comment type="subunit">
    <text evidence="6">The 20S proteasome core is composed of 28 subunits that are arranged in four stacked rings, resulting in a barrel-shaped structure. The two end rings are each formed by seven alpha subunits, and the two central rings are each formed by seven beta subunits.</text>
</comment>
<dbReference type="SUPFAM" id="SSF56235">
    <property type="entry name" value="N-terminal nucleophile aminohydrolases (Ntn hydrolases)"/>
    <property type="match status" value="1"/>
</dbReference>
<dbReference type="PROSITE" id="PS00388">
    <property type="entry name" value="PROTEASOME_ALPHA_1"/>
    <property type="match status" value="1"/>
</dbReference>
<protein>
    <recommendedName>
        <fullName evidence="6">Proteasome subunit alpha type</fullName>
    </recommendedName>
</protein>
<dbReference type="Pfam" id="PF00227">
    <property type="entry name" value="Proteasome"/>
    <property type="match status" value="1"/>
</dbReference>
<keyword evidence="3 5" id="KW-0647">Proteasome</keyword>
<evidence type="ECO:0000256" key="4">
    <source>
        <dbReference type="ARBA" id="ARBA00023242"/>
    </source>
</evidence>
<dbReference type="EMBL" id="GGYP01006284">
    <property type="protein sequence ID" value="MDE51055.1"/>
    <property type="molecule type" value="Transcribed_RNA"/>
</dbReference>
<dbReference type="GO" id="GO:0006511">
    <property type="term" value="P:ubiquitin-dependent protein catabolic process"/>
    <property type="evidence" value="ECO:0007669"/>
    <property type="project" value="InterPro"/>
</dbReference>
<dbReference type="InterPro" id="IPR016050">
    <property type="entry name" value="Proteasome_bsu_CS"/>
</dbReference>
<evidence type="ECO:0000259" key="8">
    <source>
        <dbReference type="PROSITE" id="PS00388"/>
    </source>
</evidence>
<keyword evidence="7" id="KW-0175">Coiled coil</keyword>
<dbReference type="InterPro" id="IPR000426">
    <property type="entry name" value="Proteasome_asu_N"/>
</dbReference>
<evidence type="ECO:0000256" key="2">
    <source>
        <dbReference type="ARBA" id="ARBA00022490"/>
    </source>
</evidence>
<evidence type="ECO:0000256" key="5">
    <source>
        <dbReference type="PROSITE-ProRule" id="PRU00808"/>
    </source>
</evidence>
<dbReference type="NCBIfam" id="NF003075">
    <property type="entry name" value="PRK03996.1"/>
    <property type="match status" value="1"/>
</dbReference>
<sequence>MARRYDSRTTIFSPEGRLYQVEYAMEAIGHAGTCLGIMATDGIVLAAERRNTNKLLDDVTLNEKIYKLHNDMACSVAGITSDANVLTNELRLMAQRYLLSNGTSIPCEKLVKWLCDIKQGYTQFGGRRPFGVSILYMGWDDKYGYQLYQSDPSGNYGGWKATCIGNNSAAAVSIMKQDYKDDITLEKALDLAVKVLSKSLDMTKLTADKVEIATLTRVNDKTVIKNLPNAFVEKLIAKFEAEEAARIEALKKEKEKEQAEREKEAKK</sequence>
<evidence type="ECO:0000256" key="1">
    <source>
        <dbReference type="ARBA" id="ARBA00002000"/>
    </source>
</evidence>
<reference evidence="9" key="1">
    <citation type="submission" date="2018-10" db="EMBL/GenBank/DDBJ databases">
        <title>Transcriptome assembly of Aceria tosichella (Wheat curl mite) Type 2.</title>
        <authorList>
            <person name="Scully E.D."/>
            <person name="Geib S.M."/>
            <person name="Palmer N.A."/>
            <person name="Gupta A.K."/>
            <person name="Sarath G."/>
            <person name="Tatineni S."/>
        </authorList>
    </citation>
    <scope>NUCLEOTIDE SEQUENCE</scope>
    <source>
        <strain evidence="9">LincolnNE</strain>
    </source>
</reference>
<dbReference type="CDD" id="cd03752">
    <property type="entry name" value="proteasome_alpha_type_4"/>
    <property type="match status" value="1"/>
</dbReference>
<evidence type="ECO:0000256" key="3">
    <source>
        <dbReference type="ARBA" id="ARBA00022942"/>
    </source>
</evidence>
<dbReference type="InterPro" id="IPR023332">
    <property type="entry name" value="Proteasome_alpha-type"/>
</dbReference>